<proteinExistence type="predicted"/>
<feature type="signal peptide" evidence="3">
    <location>
        <begin position="1"/>
        <end position="20"/>
    </location>
</feature>
<sequence length="638" mass="72007">MGFQIRLLSLLLSSVFVTFALNGDSDDSRQGPPERDAHPRERIAYRTDLAILPCTARRRSSTTTYSSDRDDVKMTHWHQPPNIPDINNNNDRLYEWKKDDQEVILTPSKYKIVDGELHILSPRRPDDEGKYQCIAYNEDGAKISLPTYLRIAYMEPFEPTVRLPIVVNEGDTFRIRCVPPDHYPSGKYNWYKDVPHQLVQQDKRIFISNKNGDLFFRYATLQDSGNYSCVLSDDHPSHGYYIVHSPATSVVVRPGSITSRPPHVVLSPEIVHAVEGQTVTMQCFDDAYPVSKTVWKRRVRKEDIDELPLPRNAVLQSHDHLLVLPDVRRESAGYYFCEVENELGRSNILARLSVNVPAKVTSLGKDIPLRLGNDVTLEATFEGTSPVTVTWYRNANEVVTNSKYVIKGDALTITDLRFTDRGRYQCMVQNEYGADQVFFNLVAVEPTIVKPMKDAQTAILGETATVVVRWEASPPFMINWRQRDTTVVTMNMDDKRAVLVTIINHRMNVTKEGYLSINDVTAADEGNYTFSVSNQFGHTEASNQLLVIAPPTAQSASNIPLLAVGAILALLIIVGAAVVVWVVMKRRRDRVSSPIRPDAAIVRPNADEAFRVRLYIDDNVAVNEDFGTDDTRALTEDL</sequence>
<feature type="domain" description="Ig-like" evidence="4">
    <location>
        <begin position="33"/>
        <end position="144"/>
    </location>
</feature>
<keyword evidence="3" id="KW-0732">Signal</keyword>
<dbReference type="InterPro" id="IPR013783">
    <property type="entry name" value="Ig-like_fold"/>
</dbReference>
<feature type="domain" description="Ig-like" evidence="4">
    <location>
        <begin position="159"/>
        <end position="233"/>
    </location>
</feature>
<dbReference type="InterPro" id="IPR007110">
    <property type="entry name" value="Ig-like_dom"/>
</dbReference>
<dbReference type="FunFam" id="2.60.40.10:FF:002286">
    <property type="entry name" value="Cdon"/>
    <property type="match status" value="1"/>
</dbReference>
<dbReference type="SMART" id="SM00408">
    <property type="entry name" value="IGc2"/>
    <property type="match status" value="4"/>
</dbReference>
<dbReference type="PROSITE" id="PS50835">
    <property type="entry name" value="IG_LIKE"/>
    <property type="match status" value="5"/>
</dbReference>
<dbReference type="InterPro" id="IPR050958">
    <property type="entry name" value="Cell_Adh-Cytoskel_Orgn"/>
</dbReference>
<feature type="chain" id="PRO_5039939355" evidence="3">
    <location>
        <begin position="21"/>
        <end position="638"/>
    </location>
</feature>
<keyword evidence="5" id="KW-1185">Reference proteome</keyword>
<dbReference type="GeneID" id="118423441"/>
<keyword evidence="2" id="KW-1133">Transmembrane helix</keyword>
<accession>A0A9J7LQI9</accession>
<evidence type="ECO:0000256" key="1">
    <source>
        <dbReference type="SAM" id="MobiDB-lite"/>
    </source>
</evidence>
<reference evidence="5" key="1">
    <citation type="journal article" date="2020" name="Nat. Ecol. Evol.">
        <title>Deeply conserved synteny resolves early events in vertebrate evolution.</title>
        <authorList>
            <person name="Simakov O."/>
            <person name="Marletaz F."/>
            <person name="Yue J.X."/>
            <person name="O'Connell B."/>
            <person name="Jenkins J."/>
            <person name="Brandt A."/>
            <person name="Calef R."/>
            <person name="Tung C.H."/>
            <person name="Huang T.K."/>
            <person name="Schmutz J."/>
            <person name="Satoh N."/>
            <person name="Yu J.K."/>
            <person name="Putnam N.H."/>
            <person name="Green R.E."/>
            <person name="Rokhsar D.S."/>
        </authorList>
    </citation>
    <scope>NUCLEOTIDE SEQUENCE [LARGE SCALE GENOMIC DNA]</scope>
    <source>
        <strain evidence="5">S238N-H82</strain>
    </source>
</reference>
<feature type="domain" description="Ig-like" evidence="4">
    <location>
        <begin position="357"/>
        <end position="430"/>
    </location>
</feature>
<reference evidence="6" key="2">
    <citation type="submission" date="2025-08" db="UniProtKB">
        <authorList>
            <consortium name="RefSeq"/>
        </authorList>
    </citation>
    <scope>IDENTIFICATION</scope>
    <source>
        <strain evidence="6">S238N-H82</strain>
        <tissue evidence="6">Testes</tissue>
    </source>
</reference>
<dbReference type="PANTHER" id="PTHR45080:SF32">
    <property type="entry name" value="MAM DOMAIN CONTAINING GLYCOSYLPHOSPHATIDYLINOSITOL ANCHOR 1"/>
    <property type="match status" value="1"/>
</dbReference>
<evidence type="ECO:0000313" key="5">
    <source>
        <dbReference type="Proteomes" id="UP000001554"/>
    </source>
</evidence>
<gene>
    <name evidence="6" type="primary">LOC118423441</name>
</gene>
<organism evidence="5 6">
    <name type="scientific">Branchiostoma floridae</name>
    <name type="common">Florida lancelet</name>
    <name type="synonym">Amphioxus</name>
    <dbReference type="NCBI Taxonomy" id="7739"/>
    <lineage>
        <taxon>Eukaryota</taxon>
        <taxon>Metazoa</taxon>
        <taxon>Chordata</taxon>
        <taxon>Cephalochordata</taxon>
        <taxon>Leptocardii</taxon>
        <taxon>Amphioxiformes</taxon>
        <taxon>Branchiostomatidae</taxon>
        <taxon>Branchiostoma</taxon>
    </lineage>
</organism>
<dbReference type="Pfam" id="PF07679">
    <property type="entry name" value="I-set"/>
    <property type="match status" value="2"/>
</dbReference>
<keyword evidence="2" id="KW-0472">Membrane</keyword>
<feature type="domain" description="Ig-like" evidence="4">
    <location>
        <begin position="446"/>
        <end position="548"/>
    </location>
</feature>
<dbReference type="SUPFAM" id="SSF48726">
    <property type="entry name" value="Immunoglobulin"/>
    <property type="match status" value="5"/>
</dbReference>
<dbReference type="InterPro" id="IPR003598">
    <property type="entry name" value="Ig_sub2"/>
</dbReference>
<protein>
    <submittedName>
        <fullName evidence="6">Contactin-3-like isoform X2</fullName>
    </submittedName>
</protein>
<dbReference type="CDD" id="cd00096">
    <property type="entry name" value="Ig"/>
    <property type="match status" value="1"/>
</dbReference>
<dbReference type="Pfam" id="PF13927">
    <property type="entry name" value="Ig_3"/>
    <property type="match status" value="2"/>
</dbReference>
<name>A0A9J7LQI9_BRAFL</name>
<dbReference type="PANTHER" id="PTHR45080">
    <property type="entry name" value="CONTACTIN 5"/>
    <property type="match status" value="1"/>
</dbReference>
<feature type="domain" description="Ig-like" evidence="4">
    <location>
        <begin position="262"/>
        <end position="355"/>
    </location>
</feature>
<evidence type="ECO:0000313" key="6">
    <source>
        <dbReference type="RefSeq" id="XP_035687487.1"/>
    </source>
</evidence>
<dbReference type="RefSeq" id="XP_035687487.1">
    <property type="nucleotide sequence ID" value="XM_035831594.1"/>
</dbReference>
<dbReference type="InterPro" id="IPR036179">
    <property type="entry name" value="Ig-like_dom_sf"/>
</dbReference>
<dbReference type="InterPro" id="IPR003599">
    <property type="entry name" value="Ig_sub"/>
</dbReference>
<feature type="transmembrane region" description="Helical" evidence="2">
    <location>
        <begin position="561"/>
        <end position="583"/>
    </location>
</feature>
<dbReference type="SMART" id="SM00409">
    <property type="entry name" value="IG"/>
    <property type="match status" value="5"/>
</dbReference>
<dbReference type="AlphaFoldDB" id="A0A9J7LQI9"/>
<evidence type="ECO:0000256" key="2">
    <source>
        <dbReference type="SAM" id="Phobius"/>
    </source>
</evidence>
<dbReference type="Proteomes" id="UP000001554">
    <property type="component" value="Chromosome 9"/>
</dbReference>
<keyword evidence="2" id="KW-0812">Transmembrane</keyword>
<dbReference type="InterPro" id="IPR013098">
    <property type="entry name" value="Ig_I-set"/>
</dbReference>
<evidence type="ECO:0000259" key="4">
    <source>
        <dbReference type="PROSITE" id="PS50835"/>
    </source>
</evidence>
<dbReference type="Gene3D" id="2.60.40.10">
    <property type="entry name" value="Immunoglobulins"/>
    <property type="match status" value="5"/>
</dbReference>
<evidence type="ECO:0000256" key="3">
    <source>
        <dbReference type="SAM" id="SignalP"/>
    </source>
</evidence>
<feature type="region of interest" description="Disordered" evidence="1">
    <location>
        <begin position="58"/>
        <end position="84"/>
    </location>
</feature>